<evidence type="ECO:0000313" key="2">
    <source>
        <dbReference type="EMBL" id="RDW62177.1"/>
    </source>
</evidence>
<feature type="compositionally biased region" description="Basic residues" evidence="1">
    <location>
        <begin position="101"/>
        <end position="113"/>
    </location>
</feature>
<dbReference type="Proteomes" id="UP000256645">
    <property type="component" value="Unassembled WGS sequence"/>
</dbReference>
<dbReference type="EMBL" id="PDLM01000014">
    <property type="protein sequence ID" value="RDW62177.1"/>
    <property type="molecule type" value="Genomic_DNA"/>
</dbReference>
<organism evidence="2 3">
    <name type="scientific">Coleophoma cylindrospora</name>
    <dbReference type="NCBI Taxonomy" id="1849047"/>
    <lineage>
        <taxon>Eukaryota</taxon>
        <taxon>Fungi</taxon>
        <taxon>Dikarya</taxon>
        <taxon>Ascomycota</taxon>
        <taxon>Pezizomycotina</taxon>
        <taxon>Leotiomycetes</taxon>
        <taxon>Helotiales</taxon>
        <taxon>Dermateaceae</taxon>
        <taxon>Coleophoma</taxon>
    </lineage>
</organism>
<keyword evidence="3" id="KW-1185">Reference proteome</keyword>
<feature type="region of interest" description="Disordered" evidence="1">
    <location>
        <begin position="91"/>
        <end position="113"/>
    </location>
</feature>
<accession>A0A3D8QKA2</accession>
<evidence type="ECO:0000256" key="1">
    <source>
        <dbReference type="SAM" id="MobiDB-lite"/>
    </source>
</evidence>
<evidence type="ECO:0000313" key="3">
    <source>
        <dbReference type="Proteomes" id="UP000256645"/>
    </source>
</evidence>
<reference evidence="2 3" key="1">
    <citation type="journal article" date="2018" name="IMA Fungus">
        <title>IMA Genome-F 9: Draft genome sequence of Annulohypoxylon stygium, Aspergillus mulundensis, Berkeleyomyces basicola (syn. Thielaviopsis basicola), Ceratocystis smalleyi, two Cercospora beticola strains, Coleophoma cylindrospora, Fusarium fracticaudum, Phialophora cf. hyalina, and Morchella septimelata.</title>
        <authorList>
            <person name="Wingfield B.D."/>
            <person name="Bills G.F."/>
            <person name="Dong Y."/>
            <person name="Huang W."/>
            <person name="Nel W.J."/>
            <person name="Swalarsk-Parry B.S."/>
            <person name="Vaghefi N."/>
            <person name="Wilken P.M."/>
            <person name="An Z."/>
            <person name="de Beer Z.W."/>
            <person name="De Vos L."/>
            <person name="Chen L."/>
            <person name="Duong T.A."/>
            <person name="Gao Y."/>
            <person name="Hammerbacher A."/>
            <person name="Kikkert J.R."/>
            <person name="Li Y."/>
            <person name="Li H."/>
            <person name="Li K."/>
            <person name="Li Q."/>
            <person name="Liu X."/>
            <person name="Ma X."/>
            <person name="Naidoo K."/>
            <person name="Pethybridge S.J."/>
            <person name="Sun J."/>
            <person name="Steenkamp E.T."/>
            <person name="van der Nest M.A."/>
            <person name="van Wyk S."/>
            <person name="Wingfield M.J."/>
            <person name="Xiong C."/>
            <person name="Yue Q."/>
            <person name="Zhang X."/>
        </authorList>
    </citation>
    <scope>NUCLEOTIDE SEQUENCE [LARGE SCALE GENOMIC DNA]</scope>
    <source>
        <strain evidence="2 3">BP6252</strain>
    </source>
</reference>
<name>A0A3D8QKA2_9HELO</name>
<comment type="caution">
    <text evidence="2">The sequence shown here is derived from an EMBL/GenBank/DDBJ whole genome shotgun (WGS) entry which is preliminary data.</text>
</comment>
<protein>
    <submittedName>
        <fullName evidence="2">Uncharacterized protein</fullName>
    </submittedName>
</protein>
<proteinExistence type="predicted"/>
<gene>
    <name evidence="2" type="ORF">BP6252_11610</name>
</gene>
<dbReference type="AlphaFoldDB" id="A0A3D8QKA2"/>
<sequence>MWQPVGQHPPLRGIGRQRTWTWSHAADDGLGGLRFQSRIFRSERRWMTGASPLCLPASAIASALPCPSLDGGQDKDRRPNRVISMRRRRLAELPASGGGGRQHRAGKRKGRSRPRVFGVASALVANGRHKLSLAGHTHTRRLSFALAHWLALAPRPATEAIGQWADCVRPDRRRSKVQAKERAGGWMRIEPLSHKRHTSVGPVFARVRTTAACPTATAPTVLGAIRSSNLRRHLHQTSVLYTESPIIPPATAHGPRSRRQRCKAAGSFVMHGPSRGRSPIEHAGVIAQPHHLASALLSKLHMRAWDYAECGYVRGAPGHLEKKRRRSVKGSIAMHELPDRMPHRIAAAPVMRGFNLPPKHLPVHVSHLPKVKSIPS</sequence>